<dbReference type="GO" id="GO:0006487">
    <property type="term" value="P:protein N-linked glycosylation"/>
    <property type="evidence" value="ECO:0007669"/>
    <property type="project" value="TreeGrafter"/>
</dbReference>
<dbReference type="InterPro" id="IPR003038">
    <property type="entry name" value="DAD/Ost2"/>
</dbReference>
<dbReference type="PIRSF" id="PIRSF005588">
    <property type="entry name" value="DAD"/>
    <property type="match status" value="1"/>
</dbReference>
<evidence type="ECO:0000313" key="9">
    <source>
        <dbReference type="EMBL" id="CAD8634373.1"/>
    </source>
</evidence>
<evidence type="ECO:0000256" key="1">
    <source>
        <dbReference type="ARBA" id="ARBA00004477"/>
    </source>
</evidence>
<feature type="transmembrane region" description="Helical" evidence="8">
    <location>
        <begin position="29"/>
        <end position="48"/>
    </location>
</feature>
<name>A0A7S0M8Q1_9CRYP</name>
<evidence type="ECO:0000256" key="5">
    <source>
        <dbReference type="ARBA" id="ARBA00022824"/>
    </source>
</evidence>
<evidence type="ECO:0000256" key="4">
    <source>
        <dbReference type="ARBA" id="ARBA00022692"/>
    </source>
</evidence>
<feature type="transmembrane region" description="Helical" evidence="8">
    <location>
        <begin position="54"/>
        <end position="72"/>
    </location>
</feature>
<keyword evidence="4 8" id="KW-0812">Transmembrane</keyword>
<comment type="subunit">
    <text evidence="8">Component of the oligosaccharyltransferase (OST) complex.</text>
</comment>
<comment type="function">
    <text evidence="8">Subunit of the oligosaccharyl transferase (OST) complex that catalyzes the initial transfer of a defined glycan (Glc(3)Man(9)GlcNAc(2) in eukaryotes) from the lipid carrier dolichol-pyrophosphate to an asparagine residue within an Asn-X-Ser/Thr consensus motif in nascent polypeptide chains, the first step in protein N-glycosylation. N-glycosylation occurs cotranslationally and the complex associates with the Sec61 complex at the channel-forming translocon complex that mediates protein translocation across the endoplasmic reticulum (ER). All subunits are required for a maximal enzyme activity.</text>
</comment>
<sequence length="118" mass="13137">MSNDPSLISVLWRSYCANTDSLLKMIDCFLVYFLMVAAVQVVYCVVFGSYPFNAFLAGFMSSIGMFVLTVSLRSQVNPANSSDFENEGTNKPISKERAFAEWLVCTLVLHLTVINFIG</sequence>
<proteinExistence type="inferred from homology"/>
<dbReference type="EMBL" id="HBEZ01021715">
    <property type="protein sequence ID" value="CAD8634373.1"/>
    <property type="molecule type" value="Transcribed_RNA"/>
</dbReference>
<evidence type="ECO:0000256" key="3">
    <source>
        <dbReference type="ARBA" id="ARBA00009386"/>
    </source>
</evidence>
<evidence type="ECO:0000256" key="8">
    <source>
        <dbReference type="RuleBase" id="RU361136"/>
    </source>
</evidence>
<dbReference type="GO" id="GO:0008250">
    <property type="term" value="C:oligosaccharyltransferase complex"/>
    <property type="evidence" value="ECO:0007669"/>
    <property type="project" value="InterPro"/>
</dbReference>
<comment type="pathway">
    <text evidence="2 8">Protein modification; protein glycosylation.</text>
</comment>
<comment type="similarity">
    <text evidence="3 8">Belongs to the DAD/OST2 family.</text>
</comment>
<evidence type="ECO:0000256" key="2">
    <source>
        <dbReference type="ARBA" id="ARBA00004922"/>
    </source>
</evidence>
<gene>
    <name evidence="9" type="ORF">CCUR1050_LOCUS12054</name>
</gene>
<feature type="transmembrane region" description="Helical" evidence="8">
    <location>
        <begin position="99"/>
        <end position="117"/>
    </location>
</feature>
<keyword evidence="7 8" id="KW-0472">Membrane</keyword>
<protein>
    <recommendedName>
        <fullName evidence="8">Dolichyl-diphosphooligosaccharide--protein glycosyltransferase subunit OST2</fullName>
        <shortName evidence="8">Oligosaccharyl transferase subunit OST2</shortName>
    </recommendedName>
</protein>
<dbReference type="UniPathway" id="UPA00378"/>
<comment type="subcellular location">
    <subcellularLocation>
        <location evidence="1 8">Endoplasmic reticulum membrane</location>
        <topology evidence="1 8">Multi-pass membrane protein</topology>
    </subcellularLocation>
</comment>
<evidence type="ECO:0000256" key="6">
    <source>
        <dbReference type="ARBA" id="ARBA00022989"/>
    </source>
</evidence>
<dbReference type="PANTHER" id="PTHR10705:SF0">
    <property type="entry name" value="DOLICHYL-DIPHOSPHOOLIGOSACCHARIDE--PROTEIN GLYCOSYLTRANSFERASE SUBUNIT DAD1"/>
    <property type="match status" value="1"/>
</dbReference>
<keyword evidence="5 8" id="KW-0256">Endoplasmic reticulum</keyword>
<keyword evidence="6 8" id="KW-1133">Transmembrane helix</keyword>
<dbReference type="PANTHER" id="PTHR10705">
    <property type="entry name" value="DOLICHYL-DIPHOSPHOOLIGOSACCHARIDE--PROTEIN GLYCOSYLTRANSFERASE SUBUNIT DAD1"/>
    <property type="match status" value="1"/>
</dbReference>
<evidence type="ECO:0000256" key="7">
    <source>
        <dbReference type="ARBA" id="ARBA00023136"/>
    </source>
</evidence>
<accession>A0A7S0M8Q1</accession>
<dbReference type="AlphaFoldDB" id="A0A7S0M8Q1"/>
<organism evidence="9">
    <name type="scientific">Cryptomonas curvata</name>
    <dbReference type="NCBI Taxonomy" id="233186"/>
    <lineage>
        <taxon>Eukaryota</taxon>
        <taxon>Cryptophyceae</taxon>
        <taxon>Cryptomonadales</taxon>
        <taxon>Cryptomonadaceae</taxon>
        <taxon>Cryptomonas</taxon>
    </lineage>
</organism>
<reference evidence="9" key="1">
    <citation type="submission" date="2021-01" db="EMBL/GenBank/DDBJ databases">
        <authorList>
            <person name="Corre E."/>
            <person name="Pelletier E."/>
            <person name="Niang G."/>
            <person name="Scheremetjew M."/>
            <person name="Finn R."/>
            <person name="Kale V."/>
            <person name="Holt S."/>
            <person name="Cochrane G."/>
            <person name="Meng A."/>
            <person name="Brown T."/>
            <person name="Cohen L."/>
        </authorList>
    </citation>
    <scope>NUCLEOTIDE SEQUENCE</scope>
    <source>
        <strain evidence="9">CCAP979/52</strain>
    </source>
</reference>
<dbReference type="Pfam" id="PF02109">
    <property type="entry name" value="DAD"/>
    <property type="match status" value="1"/>
</dbReference>